<evidence type="ECO:0000256" key="1">
    <source>
        <dbReference type="ARBA" id="ARBA00001316"/>
    </source>
</evidence>
<dbReference type="InterPro" id="IPR000909">
    <property type="entry name" value="PLipase_C_PInositol-sp_X_dom"/>
</dbReference>
<organism evidence="7 8">
    <name type="scientific">Haloferula sargassicola</name>
    <dbReference type="NCBI Taxonomy" id="490096"/>
    <lineage>
        <taxon>Bacteria</taxon>
        <taxon>Pseudomonadati</taxon>
        <taxon>Verrucomicrobiota</taxon>
        <taxon>Verrucomicrobiia</taxon>
        <taxon>Verrucomicrobiales</taxon>
        <taxon>Verrucomicrobiaceae</taxon>
        <taxon>Haloferula</taxon>
    </lineage>
</organism>
<dbReference type="Pfam" id="PF00388">
    <property type="entry name" value="PI-PLC-X"/>
    <property type="match status" value="1"/>
</dbReference>
<dbReference type="InterPro" id="IPR017946">
    <property type="entry name" value="PLC-like_Pdiesterase_TIM-brl"/>
</dbReference>
<dbReference type="InterPro" id="IPR051057">
    <property type="entry name" value="PI-PLC_domain"/>
</dbReference>
<evidence type="ECO:0000259" key="6">
    <source>
        <dbReference type="SMART" id="SM00148"/>
    </source>
</evidence>
<evidence type="ECO:0000313" key="7">
    <source>
        <dbReference type="EMBL" id="GAA5482017.1"/>
    </source>
</evidence>
<dbReference type="RefSeq" id="WP_353566165.1">
    <property type="nucleotide sequence ID" value="NZ_BAABRI010000006.1"/>
</dbReference>
<evidence type="ECO:0000256" key="5">
    <source>
        <dbReference type="ARBA" id="ARBA00030782"/>
    </source>
</evidence>
<evidence type="ECO:0000256" key="2">
    <source>
        <dbReference type="ARBA" id="ARBA00012581"/>
    </source>
</evidence>
<dbReference type="SUPFAM" id="SSF51695">
    <property type="entry name" value="PLC-like phosphodiesterases"/>
    <property type="match status" value="1"/>
</dbReference>
<proteinExistence type="predicted"/>
<dbReference type="EMBL" id="BAABRI010000006">
    <property type="protein sequence ID" value="GAA5482017.1"/>
    <property type="molecule type" value="Genomic_DNA"/>
</dbReference>
<name>A0ABP9UMT8_9BACT</name>
<gene>
    <name evidence="7" type="primary">plc</name>
    <name evidence="7" type="ORF">Hsar01_01232</name>
</gene>
<keyword evidence="8" id="KW-1185">Reference proteome</keyword>
<dbReference type="SMART" id="SM00148">
    <property type="entry name" value="PLCXc"/>
    <property type="match status" value="1"/>
</dbReference>
<dbReference type="PANTHER" id="PTHR13593:SF113">
    <property type="entry name" value="SI:DKEY-266F7.9"/>
    <property type="match status" value="1"/>
</dbReference>
<comment type="catalytic activity">
    <reaction evidence="1">
        <text>a 1,2-diacyl-sn-glycero-3-phospho-(1D-myo-inositol) = 1D-myo-inositol 1,2-cyclic phosphate + a 1,2-diacyl-sn-glycerol</text>
        <dbReference type="Rhea" id="RHEA:17093"/>
        <dbReference type="ChEBI" id="CHEBI:17815"/>
        <dbReference type="ChEBI" id="CHEBI:57880"/>
        <dbReference type="ChEBI" id="CHEBI:58484"/>
        <dbReference type="EC" id="4.6.1.13"/>
    </reaction>
</comment>
<reference evidence="7 8" key="1">
    <citation type="submission" date="2024-02" db="EMBL/GenBank/DDBJ databases">
        <title>Haloferula sargassicola NBRC 104335.</title>
        <authorList>
            <person name="Ichikawa N."/>
            <person name="Katano-Makiyama Y."/>
            <person name="Hidaka K."/>
        </authorList>
    </citation>
    <scope>NUCLEOTIDE SEQUENCE [LARGE SCALE GENOMIC DNA]</scope>
    <source>
        <strain evidence="7 8">NBRC 104335</strain>
    </source>
</reference>
<dbReference type="EC" id="4.6.1.13" evidence="2"/>
<dbReference type="PANTHER" id="PTHR13593">
    <property type="match status" value="1"/>
</dbReference>
<dbReference type="CDD" id="cd08586">
    <property type="entry name" value="PI-PLCc_BcPLC_like"/>
    <property type="match status" value="1"/>
</dbReference>
<accession>A0ABP9UMT8</accession>
<comment type="caution">
    <text evidence="7">The sequence shown here is derived from an EMBL/GenBank/DDBJ whole genome shotgun (WGS) entry which is preliminary data.</text>
</comment>
<dbReference type="Proteomes" id="UP001476282">
    <property type="component" value="Unassembled WGS sequence"/>
</dbReference>
<dbReference type="PROSITE" id="PS50007">
    <property type="entry name" value="PIPLC_X_DOMAIN"/>
    <property type="match status" value="1"/>
</dbReference>
<evidence type="ECO:0000256" key="4">
    <source>
        <dbReference type="ARBA" id="ARBA00030474"/>
    </source>
</evidence>
<evidence type="ECO:0000313" key="8">
    <source>
        <dbReference type="Proteomes" id="UP001476282"/>
    </source>
</evidence>
<sequence length="290" mass="32268">MRFGKIAALLVALAVAAEGAGEDWMSRLDGGRSLATLTLPGTHDAGARFEPLPGTIQCQTLTLGEQLAAGVRFLDIRCRHMRDGFRIYHGSVDQKLTFEEVLATTLGFLDGHPGETVVMSIKPEHKPAKNTRGFEETFEAYVGQHPDRWWLAPRVPKLREARGKIVLFRRFRAERTPKGIDASVWPDNAVFQSGNLRVQDVYQVGKAAEKGRQVVSLLDEARKGPPATWFVNFTSGYRTRAFGLHDIPAVSKPVHRALREYLGEHPKGRYGVVLLDLATPDLVRALYETN</sequence>
<dbReference type="Gene3D" id="3.20.20.190">
    <property type="entry name" value="Phosphatidylinositol (PI) phosphodiesterase"/>
    <property type="match status" value="1"/>
</dbReference>
<feature type="domain" description="Phosphatidylinositol-specific phospholipase C X" evidence="6">
    <location>
        <begin position="28"/>
        <end position="170"/>
    </location>
</feature>
<evidence type="ECO:0000256" key="3">
    <source>
        <dbReference type="ARBA" id="ARBA00019758"/>
    </source>
</evidence>
<protein>
    <recommendedName>
        <fullName evidence="3">1-phosphatidylinositol phosphodiesterase</fullName>
        <ecNumber evidence="2">4.6.1.13</ecNumber>
    </recommendedName>
    <alternativeName>
        <fullName evidence="4">Phosphatidylinositol diacylglycerol-lyase</fullName>
    </alternativeName>
    <alternativeName>
        <fullName evidence="5">Phosphatidylinositol-specific phospholipase C</fullName>
    </alternativeName>
</protein>